<reference evidence="2" key="1">
    <citation type="journal article" date="2020" name="mSystems">
        <title>Genome- and Community-Level Interaction Insights into Carbon Utilization and Element Cycling Functions of Hydrothermarchaeota in Hydrothermal Sediment.</title>
        <authorList>
            <person name="Zhou Z."/>
            <person name="Liu Y."/>
            <person name="Xu W."/>
            <person name="Pan J."/>
            <person name="Luo Z.H."/>
            <person name="Li M."/>
        </authorList>
    </citation>
    <scope>NUCLEOTIDE SEQUENCE [LARGE SCALE GENOMIC DNA]</scope>
    <source>
        <strain evidence="2">HyVt-458</strain>
    </source>
</reference>
<evidence type="ECO:0000259" key="1">
    <source>
        <dbReference type="Pfam" id="PF06742"/>
    </source>
</evidence>
<dbReference type="SUPFAM" id="SSF160935">
    <property type="entry name" value="VPA0735-like"/>
    <property type="match status" value="1"/>
</dbReference>
<sequence>MWGASDNWDIALTYRHLEWDVCGKSIDGNKLYKLEIPRDMPVKQFWSLILYDADAWAFIYTREGKVGISSYEMDKLKKDPDGGVTLYFGPNPPEGLESNWIPTAGKRVDPAVRFYGAKPEIVDRSWVMPDVTPVN</sequence>
<dbReference type="Proteomes" id="UP000886339">
    <property type="component" value="Unassembled WGS sequence"/>
</dbReference>
<protein>
    <submittedName>
        <fullName evidence="2">DUF1214 domain-containing protein</fullName>
    </submittedName>
</protein>
<accession>A0A831WDD1</accession>
<evidence type="ECO:0000313" key="2">
    <source>
        <dbReference type="EMBL" id="HEC06979.1"/>
    </source>
</evidence>
<dbReference type="AlphaFoldDB" id="A0A831WDD1"/>
<dbReference type="Pfam" id="PF06742">
    <property type="entry name" value="DUF1214"/>
    <property type="match status" value="1"/>
</dbReference>
<comment type="caution">
    <text evidence="2">The sequence shown here is derived from an EMBL/GenBank/DDBJ whole genome shotgun (WGS) entry which is preliminary data.</text>
</comment>
<dbReference type="InterPro" id="IPR010621">
    <property type="entry name" value="DUF1214"/>
</dbReference>
<dbReference type="PANTHER" id="PTHR36509:SF3">
    <property type="entry name" value="SIGNAL PEPTIDE PROTEIN"/>
    <property type="match status" value="1"/>
</dbReference>
<dbReference type="InterPro" id="IPR037049">
    <property type="entry name" value="DUF1214_C_sf"/>
</dbReference>
<gene>
    <name evidence="2" type="ORF">ENJ12_09015</name>
</gene>
<organism evidence="2">
    <name type="scientific">Thiolapillus brandeum</name>
    <dbReference type="NCBI Taxonomy" id="1076588"/>
    <lineage>
        <taxon>Bacteria</taxon>
        <taxon>Pseudomonadati</taxon>
        <taxon>Pseudomonadota</taxon>
        <taxon>Gammaproteobacteria</taxon>
        <taxon>Chromatiales</taxon>
        <taxon>Sedimenticolaceae</taxon>
        <taxon>Thiolapillus</taxon>
    </lineage>
</organism>
<name>A0A831WDD1_9GAMM</name>
<dbReference type="PANTHER" id="PTHR36509">
    <property type="entry name" value="BLL3101 PROTEIN"/>
    <property type="match status" value="1"/>
</dbReference>
<feature type="domain" description="DUF1214" evidence="1">
    <location>
        <begin position="15"/>
        <end position="118"/>
    </location>
</feature>
<dbReference type="Gene3D" id="2.60.120.600">
    <property type="entry name" value="Domain of unknown function DUF1214, C-terminal domain"/>
    <property type="match status" value="1"/>
</dbReference>
<proteinExistence type="predicted"/>
<dbReference type="EMBL" id="DRLF01000313">
    <property type="protein sequence ID" value="HEC06979.1"/>
    <property type="molecule type" value="Genomic_DNA"/>
</dbReference>